<comment type="caution">
    <text evidence="1">The sequence shown here is derived from an EMBL/GenBank/DDBJ whole genome shotgun (WGS) entry which is preliminary data.</text>
</comment>
<dbReference type="EMBL" id="JAEVHI010000004">
    <property type="protein sequence ID" value="KAG5293425.1"/>
    <property type="molecule type" value="Genomic_DNA"/>
</dbReference>
<dbReference type="AlphaFoldDB" id="A0A8H7YJB8"/>
<protein>
    <submittedName>
        <fullName evidence="1">Uncharacterized protein</fullName>
    </submittedName>
</protein>
<evidence type="ECO:0000313" key="1">
    <source>
        <dbReference type="EMBL" id="KAG5293425.1"/>
    </source>
</evidence>
<proteinExistence type="predicted"/>
<dbReference type="Proteomes" id="UP000670092">
    <property type="component" value="Unassembled WGS sequence"/>
</dbReference>
<reference evidence="1 2" key="1">
    <citation type="submission" date="2021-01" db="EMBL/GenBank/DDBJ databases">
        <title>Chromosome-level genome assembly of a human fungal pathogen reveals clustering of transcriptionally co-regulated genes.</title>
        <authorList>
            <person name="Voorhies M."/>
            <person name="Cohen S."/>
            <person name="Shea T.P."/>
            <person name="Petrus S."/>
            <person name="Munoz J.F."/>
            <person name="Poplawski S."/>
            <person name="Goldman W.E."/>
            <person name="Michael T."/>
            <person name="Cuomo C.A."/>
            <person name="Sil A."/>
            <person name="Beyhan S."/>
        </authorList>
    </citation>
    <scope>NUCLEOTIDE SEQUENCE [LARGE SCALE GENOMIC DNA]</scope>
    <source>
        <strain evidence="1 2">G184AR</strain>
    </source>
</reference>
<sequence length="59" mass="6685">MIGRVNDVTKLDAGRWQREAIHCYLWRRGPSIDSCSGCCQHAPGGFRFVSSKQTIAKWC</sequence>
<gene>
    <name evidence="1" type="ORF">I7I52_04727</name>
</gene>
<organism evidence="1 2">
    <name type="scientific">Ajellomyces capsulatus</name>
    <name type="common">Darling's disease fungus</name>
    <name type="synonym">Histoplasma capsulatum</name>
    <dbReference type="NCBI Taxonomy" id="5037"/>
    <lineage>
        <taxon>Eukaryota</taxon>
        <taxon>Fungi</taxon>
        <taxon>Dikarya</taxon>
        <taxon>Ascomycota</taxon>
        <taxon>Pezizomycotina</taxon>
        <taxon>Eurotiomycetes</taxon>
        <taxon>Eurotiomycetidae</taxon>
        <taxon>Onygenales</taxon>
        <taxon>Ajellomycetaceae</taxon>
        <taxon>Histoplasma</taxon>
    </lineage>
</organism>
<accession>A0A8H7YJB8</accession>
<evidence type="ECO:0000313" key="2">
    <source>
        <dbReference type="Proteomes" id="UP000670092"/>
    </source>
</evidence>
<name>A0A8H7YJB8_AJECA</name>
<dbReference type="VEuPathDB" id="FungiDB:I7I52_04727"/>